<feature type="domain" description="Alpha-glycerophosphate oxidase C-terminal" evidence="7">
    <location>
        <begin position="403"/>
        <end position="481"/>
    </location>
</feature>
<dbReference type="RefSeq" id="WP_075715102.1">
    <property type="nucleotide sequence ID" value="NZ_AP019655.1"/>
</dbReference>
<accession>A0ABX3FEY7</accession>
<dbReference type="PANTHER" id="PTHR11985">
    <property type="entry name" value="GLYCEROL-3-PHOSPHATE DEHYDROGENASE"/>
    <property type="match status" value="1"/>
</dbReference>
<evidence type="ECO:0000256" key="2">
    <source>
        <dbReference type="ARBA" id="ARBA00007330"/>
    </source>
</evidence>
<reference evidence="8 9" key="1">
    <citation type="submission" date="2016-09" db="EMBL/GenBank/DDBJ databases">
        <title>Genomic Taxonomy of the Vibrionaceae.</title>
        <authorList>
            <person name="Gonzalez-Castillo A."/>
            <person name="Gomez-Gil B."/>
            <person name="Enciso-Ibarra K."/>
        </authorList>
    </citation>
    <scope>NUCLEOTIDE SEQUENCE [LARGE SCALE GENOMIC DNA]</scope>
    <source>
        <strain evidence="8 9">CAIM 1902</strain>
    </source>
</reference>
<keyword evidence="4" id="KW-0274">FAD</keyword>
<proteinExistence type="inferred from homology"/>
<dbReference type="InterPro" id="IPR036188">
    <property type="entry name" value="FAD/NAD-bd_sf"/>
</dbReference>
<keyword evidence="9" id="KW-1185">Reference proteome</keyword>
<gene>
    <name evidence="8" type="ORF">BIY20_00860</name>
</gene>
<comment type="cofactor">
    <cofactor evidence="1">
        <name>FAD</name>
        <dbReference type="ChEBI" id="CHEBI:57692"/>
    </cofactor>
</comment>
<dbReference type="InterPro" id="IPR038299">
    <property type="entry name" value="DAO_C_sf"/>
</dbReference>
<dbReference type="Pfam" id="PF01266">
    <property type="entry name" value="DAO"/>
    <property type="match status" value="1"/>
</dbReference>
<organism evidence="8 9">
    <name type="scientific">Vibrio panuliri</name>
    <dbReference type="NCBI Taxonomy" id="1381081"/>
    <lineage>
        <taxon>Bacteria</taxon>
        <taxon>Pseudomonadati</taxon>
        <taxon>Pseudomonadota</taxon>
        <taxon>Gammaproteobacteria</taxon>
        <taxon>Vibrionales</taxon>
        <taxon>Vibrionaceae</taxon>
        <taxon>Vibrio</taxon>
    </lineage>
</organism>
<dbReference type="Proteomes" id="UP000186039">
    <property type="component" value="Unassembled WGS sequence"/>
</dbReference>
<comment type="similarity">
    <text evidence="2">Belongs to the FAD-dependent glycerol-3-phosphate dehydrogenase family.</text>
</comment>
<comment type="caution">
    <text evidence="8">The sequence shown here is derived from an EMBL/GenBank/DDBJ whole genome shotgun (WGS) entry which is preliminary data.</text>
</comment>
<keyword evidence="5" id="KW-0560">Oxidoreductase</keyword>
<dbReference type="Gene3D" id="3.50.50.60">
    <property type="entry name" value="FAD/NAD(P)-binding domain"/>
    <property type="match status" value="1"/>
</dbReference>
<dbReference type="PROSITE" id="PS00978">
    <property type="entry name" value="FAD_G3PDH_2"/>
    <property type="match status" value="1"/>
</dbReference>
<evidence type="ECO:0000259" key="7">
    <source>
        <dbReference type="Pfam" id="PF16901"/>
    </source>
</evidence>
<evidence type="ECO:0000259" key="6">
    <source>
        <dbReference type="Pfam" id="PF01266"/>
    </source>
</evidence>
<feature type="domain" description="FAD dependent oxidoreductase" evidence="6">
    <location>
        <begin position="15"/>
        <end position="368"/>
    </location>
</feature>
<evidence type="ECO:0000256" key="5">
    <source>
        <dbReference type="ARBA" id="ARBA00023002"/>
    </source>
</evidence>
<dbReference type="EMBL" id="MJMH01000173">
    <property type="protein sequence ID" value="OLQ91391.1"/>
    <property type="molecule type" value="Genomic_DNA"/>
</dbReference>
<dbReference type="Gene3D" id="3.30.9.10">
    <property type="entry name" value="D-Amino Acid Oxidase, subunit A, domain 2"/>
    <property type="match status" value="1"/>
</dbReference>
<evidence type="ECO:0000256" key="4">
    <source>
        <dbReference type="ARBA" id="ARBA00022827"/>
    </source>
</evidence>
<dbReference type="PROSITE" id="PS51257">
    <property type="entry name" value="PROKAR_LIPOPROTEIN"/>
    <property type="match status" value="1"/>
</dbReference>
<dbReference type="NCBIfam" id="NF008899">
    <property type="entry name" value="PRK12266.1"/>
    <property type="match status" value="1"/>
</dbReference>
<dbReference type="InterPro" id="IPR000447">
    <property type="entry name" value="G3P_DH_FAD-dep"/>
</dbReference>
<keyword evidence="3" id="KW-0285">Flavoprotein</keyword>
<protein>
    <submittedName>
        <fullName evidence="8">Glycerol-3-phosphate dehydrogenase</fullName>
    </submittedName>
</protein>
<dbReference type="Gene3D" id="1.10.8.870">
    <property type="entry name" value="Alpha-glycerophosphate oxidase, cap domain"/>
    <property type="match status" value="1"/>
</dbReference>
<sequence length="495" mass="55877">MARNPSFPQSAKPFDVIVIGGGINGAGIACEAASRGLSVGLYEAKDFAVATSSASSKLIHGGLRYLEQYEFRLVKEALAEREVLLNKAAHLVKPMRFRLPHHAALRPKWLIKAGLFLYDHLARRSVLQPSKTIQLKTSDGLKPQLTTAFEYSDCWVDDARLVISNIKQACFDGAEVRNYCEVLNVSRQDAIWKVELHDQRTNTQVTRYARAVVNATGPWASDFLEQRSGEKSAHKMQLIKGSHLIVNQLYQGDEAYILQNSDKRVVFVIPYLDRFSMIGTTDIPYQGDPYKAKASQDEIDYLLDVCNQHFTAQLTQSDIIDSFSGVRPLFGDPNVPAQQQSRDYELVLSCQHTLPILTVYGGKLTTYRKLAQRAIDQLAPYFGSLQPSISANQVFTEANGLDSQQLHHQLSEQYPFLSQTCLSRLIHAYGVESWRVLEHLRADEAPIAAEVYQCELDYLQQQEWALTGEDILYRRSKLCYQLTPQEQKLIEQSLS</sequence>
<evidence type="ECO:0000256" key="1">
    <source>
        <dbReference type="ARBA" id="ARBA00001974"/>
    </source>
</evidence>
<dbReference type="InterPro" id="IPR006076">
    <property type="entry name" value="FAD-dep_OxRdtase"/>
</dbReference>
<dbReference type="PANTHER" id="PTHR11985:SF15">
    <property type="entry name" value="GLYCEROL-3-PHOSPHATE DEHYDROGENASE, MITOCHONDRIAL"/>
    <property type="match status" value="1"/>
</dbReference>
<dbReference type="PRINTS" id="PR01001">
    <property type="entry name" value="FADG3PDH"/>
</dbReference>
<evidence type="ECO:0000313" key="9">
    <source>
        <dbReference type="Proteomes" id="UP000186039"/>
    </source>
</evidence>
<dbReference type="Pfam" id="PF16901">
    <property type="entry name" value="DAO_C"/>
    <property type="match status" value="1"/>
</dbReference>
<dbReference type="SUPFAM" id="SSF51905">
    <property type="entry name" value="FAD/NAD(P)-binding domain"/>
    <property type="match status" value="1"/>
</dbReference>
<dbReference type="InterPro" id="IPR031656">
    <property type="entry name" value="DAO_C"/>
</dbReference>
<evidence type="ECO:0000256" key="3">
    <source>
        <dbReference type="ARBA" id="ARBA00022630"/>
    </source>
</evidence>
<name>A0ABX3FEY7_9VIBR</name>
<evidence type="ECO:0000313" key="8">
    <source>
        <dbReference type="EMBL" id="OLQ91391.1"/>
    </source>
</evidence>
<dbReference type="NCBIfam" id="NF009906">
    <property type="entry name" value="PRK13369.1"/>
    <property type="match status" value="1"/>
</dbReference>